<accession>A0A4P7C052</accession>
<organism evidence="2 3">
    <name type="scientific">Nitrosococcus wardiae</name>
    <dbReference type="NCBI Taxonomy" id="1814290"/>
    <lineage>
        <taxon>Bacteria</taxon>
        <taxon>Pseudomonadati</taxon>
        <taxon>Pseudomonadota</taxon>
        <taxon>Gammaproteobacteria</taxon>
        <taxon>Chromatiales</taxon>
        <taxon>Chromatiaceae</taxon>
        <taxon>Nitrosococcus</taxon>
    </lineage>
</organism>
<dbReference type="AlphaFoldDB" id="A0A4P7C052"/>
<feature type="transmembrane region" description="Helical" evidence="1">
    <location>
        <begin position="251"/>
        <end position="269"/>
    </location>
</feature>
<gene>
    <name evidence="2" type="ORF">E3U44_06440</name>
</gene>
<dbReference type="OrthoDB" id="5723632at2"/>
<feature type="transmembrane region" description="Helical" evidence="1">
    <location>
        <begin position="20"/>
        <end position="45"/>
    </location>
</feature>
<evidence type="ECO:0000313" key="2">
    <source>
        <dbReference type="EMBL" id="QBQ54182.1"/>
    </source>
</evidence>
<evidence type="ECO:0000256" key="1">
    <source>
        <dbReference type="SAM" id="Phobius"/>
    </source>
</evidence>
<keyword evidence="1" id="KW-0472">Membrane</keyword>
<dbReference type="Proteomes" id="UP000294325">
    <property type="component" value="Chromosome"/>
</dbReference>
<dbReference type="EMBL" id="CP038033">
    <property type="protein sequence ID" value="QBQ54182.1"/>
    <property type="molecule type" value="Genomic_DNA"/>
</dbReference>
<keyword evidence="1" id="KW-0812">Transmembrane</keyword>
<feature type="transmembrane region" description="Helical" evidence="1">
    <location>
        <begin position="225"/>
        <end position="244"/>
    </location>
</feature>
<dbReference type="KEGG" id="nwr:E3U44_06440"/>
<proteinExistence type="predicted"/>
<protein>
    <submittedName>
        <fullName evidence="2">Uncharacterized protein</fullName>
    </submittedName>
</protein>
<keyword evidence="3" id="KW-1185">Reference proteome</keyword>
<evidence type="ECO:0000313" key="3">
    <source>
        <dbReference type="Proteomes" id="UP000294325"/>
    </source>
</evidence>
<sequence length="410" mass="46485">MKQRPAFFWFSLSIAPVMPFWRLLLIALGLMILSGALLISGFLAYHHKDFAPPEVQPKIWQGHSLQLMAGEGARGGEGLEVRALSASGQAIISSGKIALATEKYPFLQYQVQGIQPEMDPVFFWRRAEERGKVISLPLSWKGEGHAMMGLGHHPAWQGTIVEFGVAFRKKPAEPVVIKEFTFKPLSAVSLLAMVWSEWTTFEGWSQRSINFIENGTANALVPPTLAAAAWVALSLFFYGLWGFFRRRHWDWRVVCIAFLLGWIVMDLRWQAGLWQQLQQTHDRYGGKGGEEKHLAAEDGFLFKFITEIKTHLPPLPQRVFLVTAKPLAEDHYTRLRVRYHLLPYNVHDYGTRLPSQDHVQAGDYLLILGATPEFTFDPEQQLLQGREGKRKGLAAKKIYVASMGTLYQLL</sequence>
<reference evidence="2 3" key="1">
    <citation type="submission" date="2019-03" db="EMBL/GenBank/DDBJ databases">
        <title>The genome sequence of Nitrosococcus wardiae strain D1FHST reveals the archetypal metabolic capacity of ammonia-oxidizing Gammaproteobacteria.</title>
        <authorList>
            <person name="Wang L."/>
            <person name="Lim C.K."/>
            <person name="Hanson T.E."/>
            <person name="Dang H."/>
            <person name="Klotz M.G."/>
        </authorList>
    </citation>
    <scope>NUCLEOTIDE SEQUENCE [LARGE SCALE GENOMIC DNA]</scope>
    <source>
        <strain evidence="2 3">D1FHS</strain>
    </source>
</reference>
<name>A0A4P7C052_9GAMM</name>
<keyword evidence="1" id="KW-1133">Transmembrane helix</keyword>